<feature type="compositionally biased region" description="Basic and acidic residues" evidence="1">
    <location>
        <begin position="116"/>
        <end position="133"/>
    </location>
</feature>
<dbReference type="AlphaFoldDB" id="A0AAV8VC05"/>
<dbReference type="Proteomes" id="UP001159042">
    <property type="component" value="Unassembled WGS sequence"/>
</dbReference>
<feature type="region of interest" description="Disordered" evidence="1">
    <location>
        <begin position="116"/>
        <end position="137"/>
    </location>
</feature>
<evidence type="ECO:0000256" key="1">
    <source>
        <dbReference type="SAM" id="MobiDB-lite"/>
    </source>
</evidence>
<comment type="caution">
    <text evidence="2">The sequence shown here is derived from an EMBL/GenBank/DDBJ whole genome shotgun (WGS) entry which is preliminary data.</text>
</comment>
<accession>A0AAV8VC05</accession>
<sequence>MELATNSPFQDSPATGGRMPAETSDYQQVQNGGDSSTNTDAPRESVNGRSREEEEEFLATRYPPYVKGCTENIGRIAKTKRQHHIHHHEEHLVCLRERHMGQTGRHISIRLKVHKNDPENNKCEKSAEKEHSADPGLTSELLKKTKVLVEKKRFEVAQRPLTEASDLLGFPGSAGIALGSKMQLFLICSPLFATNQAYGNRRLKFIYCVRRRNHTLAHQRER</sequence>
<evidence type="ECO:0000313" key="2">
    <source>
        <dbReference type="EMBL" id="KAJ8911586.1"/>
    </source>
</evidence>
<name>A0AAV8VC05_9CUCU</name>
<proteinExistence type="predicted"/>
<feature type="region of interest" description="Disordered" evidence="1">
    <location>
        <begin position="1"/>
        <end position="59"/>
    </location>
</feature>
<protein>
    <submittedName>
        <fullName evidence="2">Uncharacterized protein</fullName>
    </submittedName>
</protein>
<evidence type="ECO:0000313" key="3">
    <source>
        <dbReference type="Proteomes" id="UP001159042"/>
    </source>
</evidence>
<reference evidence="2 3" key="1">
    <citation type="journal article" date="2023" name="Insect Mol. Biol.">
        <title>Genome sequencing provides insights into the evolution of gene families encoding plant cell wall-degrading enzymes in longhorned beetles.</title>
        <authorList>
            <person name="Shin N.R."/>
            <person name="Okamura Y."/>
            <person name="Kirsch R."/>
            <person name="Pauchet Y."/>
        </authorList>
    </citation>
    <scope>NUCLEOTIDE SEQUENCE [LARGE SCALE GENOMIC DNA]</scope>
    <source>
        <strain evidence="2">EAD_L_NR</strain>
    </source>
</reference>
<gene>
    <name evidence="2" type="ORF">NQ315_016123</name>
</gene>
<feature type="compositionally biased region" description="Polar residues" evidence="1">
    <location>
        <begin position="1"/>
        <end position="13"/>
    </location>
</feature>
<organism evidence="2 3">
    <name type="scientific">Exocentrus adspersus</name>
    <dbReference type="NCBI Taxonomy" id="1586481"/>
    <lineage>
        <taxon>Eukaryota</taxon>
        <taxon>Metazoa</taxon>
        <taxon>Ecdysozoa</taxon>
        <taxon>Arthropoda</taxon>
        <taxon>Hexapoda</taxon>
        <taxon>Insecta</taxon>
        <taxon>Pterygota</taxon>
        <taxon>Neoptera</taxon>
        <taxon>Endopterygota</taxon>
        <taxon>Coleoptera</taxon>
        <taxon>Polyphaga</taxon>
        <taxon>Cucujiformia</taxon>
        <taxon>Chrysomeloidea</taxon>
        <taxon>Cerambycidae</taxon>
        <taxon>Lamiinae</taxon>
        <taxon>Acanthocinini</taxon>
        <taxon>Exocentrus</taxon>
    </lineage>
</organism>
<feature type="compositionally biased region" description="Polar residues" evidence="1">
    <location>
        <begin position="24"/>
        <end position="40"/>
    </location>
</feature>
<keyword evidence="3" id="KW-1185">Reference proteome</keyword>
<dbReference type="EMBL" id="JANEYG010000178">
    <property type="protein sequence ID" value="KAJ8911586.1"/>
    <property type="molecule type" value="Genomic_DNA"/>
</dbReference>